<comment type="caution">
    <text evidence="2">The sequence shown here is derived from an EMBL/GenBank/DDBJ whole genome shotgun (WGS) entry which is preliminary data.</text>
</comment>
<evidence type="ECO:0000313" key="3">
    <source>
        <dbReference type="Proteomes" id="UP001365128"/>
    </source>
</evidence>
<gene>
    <name evidence="2" type="ORF">IWX46DRAFT_24536</name>
</gene>
<evidence type="ECO:0000256" key="1">
    <source>
        <dbReference type="SAM" id="MobiDB-lite"/>
    </source>
</evidence>
<protein>
    <submittedName>
        <fullName evidence="2">Uncharacterized protein</fullName>
    </submittedName>
</protein>
<proteinExistence type="predicted"/>
<sequence length="323" mass="36034">MGGWHARDLLADDRVSHDSARRGALKFLLLVLERYEERCRHDTQQRNNVAVGMDDGGLGRKASQSVGVARQRRRRRRRRRWAGSLSHRMDISRDIQAVEKGCAGRAEGSWSRRERCHDGWVEERSRLLGSSCHQRGHGSEGKSPAQSSWSAIRAPEKSLRCAALRCGASARRPSQPASQPAPAPAPVVLSLVRSACSLSPQYLLFFPLSLSSLPPPSTVHHPPRAPTHTPRSLSLPRASRVPCALSLLLLLLLLLLPKLYLHQRRHKPFHLTPVFDSAIRLTDSFATAALRILRHRCKQQAPSSPLPTLKRPLHPPTMVNLIL</sequence>
<reference evidence="2 3" key="1">
    <citation type="submission" date="2024-04" db="EMBL/GenBank/DDBJ databases">
        <title>Phyllosticta paracitricarpa is synonymous to the EU quarantine fungus P. citricarpa based on phylogenomic analyses.</title>
        <authorList>
            <consortium name="Lawrence Berkeley National Laboratory"/>
            <person name="Van Ingen-Buijs V.A."/>
            <person name="Van Westerhoven A.C."/>
            <person name="Haridas S."/>
            <person name="Skiadas P."/>
            <person name="Martin F."/>
            <person name="Groenewald J.Z."/>
            <person name="Crous P.W."/>
            <person name="Seidl M.F."/>
        </authorList>
    </citation>
    <scope>NUCLEOTIDE SEQUENCE [LARGE SCALE GENOMIC DNA]</scope>
    <source>
        <strain evidence="2 3">CBS 122670</strain>
    </source>
</reference>
<keyword evidence="3" id="KW-1185">Reference proteome</keyword>
<feature type="compositionally biased region" description="Basic residues" evidence="1">
    <location>
        <begin position="70"/>
        <end position="81"/>
    </location>
</feature>
<evidence type="ECO:0000313" key="2">
    <source>
        <dbReference type="EMBL" id="KAK7556932.1"/>
    </source>
</evidence>
<dbReference type="Proteomes" id="UP001365128">
    <property type="component" value="Unassembled WGS sequence"/>
</dbReference>
<name>A0ABR1MR66_9PEZI</name>
<organism evidence="2 3">
    <name type="scientific">Phyllosticta citricarpa</name>
    <dbReference type="NCBI Taxonomy" id="55181"/>
    <lineage>
        <taxon>Eukaryota</taxon>
        <taxon>Fungi</taxon>
        <taxon>Dikarya</taxon>
        <taxon>Ascomycota</taxon>
        <taxon>Pezizomycotina</taxon>
        <taxon>Dothideomycetes</taxon>
        <taxon>Dothideomycetes incertae sedis</taxon>
        <taxon>Botryosphaeriales</taxon>
        <taxon>Phyllostictaceae</taxon>
        <taxon>Phyllosticta</taxon>
    </lineage>
</organism>
<feature type="region of interest" description="Disordered" evidence="1">
    <location>
        <begin position="50"/>
        <end position="83"/>
    </location>
</feature>
<accession>A0ABR1MR66</accession>
<dbReference type="EMBL" id="JBBPDW010000001">
    <property type="protein sequence ID" value="KAK7556932.1"/>
    <property type="molecule type" value="Genomic_DNA"/>
</dbReference>